<feature type="compositionally biased region" description="Basic and acidic residues" evidence="7">
    <location>
        <begin position="756"/>
        <end position="777"/>
    </location>
</feature>
<evidence type="ECO:0000256" key="3">
    <source>
        <dbReference type="ARBA" id="ARBA00022884"/>
    </source>
</evidence>
<feature type="region of interest" description="Disordered" evidence="7">
    <location>
        <begin position="479"/>
        <end position="831"/>
    </location>
</feature>
<dbReference type="PROSITE" id="PS01149">
    <property type="entry name" value="PSI_RSU"/>
    <property type="match status" value="1"/>
</dbReference>
<feature type="compositionally biased region" description="Basic and acidic residues" evidence="7">
    <location>
        <begin position="105"/>
        <end position="124"/>
    </location>
</feature>
<dbReference type="InterPro" id="IPR042092">
    <property type="entry name" value="PsdUridine_s_RsuA/RluB/E/F_cat"/>
</dbReference>
<proteinExistence type="inferred from homology"/>
<feature type="domain" description="RNA-binding S4" evidence="8">
    <location>
        <begin position="235"/>
        <end position="292"/>
    </location>
</feature>
<dbReference type="PANTHER" id="PTHR47683">
    <property type="entry name" value="PSEUDOURIDINE SYNTHASE FAMILY PROTEIN-RELATED"/>
    <property type="match status" value="1"/>
</dbReference>
<dbReference type="EMBL" id="BPQG01000047">
    <property type="protein sequence ID" value="GJD45259.1"/>
    <property type="molecule type" value="Genomic_DNA"/>
</dbReference>
<feature type="compositionally biased region" description="Basic and acidic residues" evidence="7">
    <location>
        <begin position="133"/>
        <end position="143"/>
    </location>
</feature>
<dbReference type="InterPro" id="IPR006145">
    <property type="entry name" value="PsdUridine_synth_RsuA/RluA"/>
</dbReference>
<reference evidence="9 10" key="1">
    <citation type="journal article" date="2021" name="Front. Microbiol.">
        <title>Comprehensive Comparative Genomics and Phenotyping of Methylobacterium Species.</title>
        <authorList>
            <person name="Alessa O."/>
            <person name="Ogura Y."/>
            <person name="Fujitani Y."/>
            <person name="Takami H."/>
            <person name="Hayashi T."/>
            <person name="Sahin N."/>
            <person name="Tani A."/>
        </authorList>
    </citation>
    <scope>NUCLEOTIDE SEQUENCE [LARGE SCALE GENOMIC DNA]</scope>
    <source>
        <strain evidence="9 10">DSM 23679</strain>
    </source>
</reference>
<dbReference type="InterPro" id="IPR036986">
    <property type="entry name" value="S4_RNA-bd_sf"/>
</dbReference>
<evidence type="ECO:0000256" key="4">
    <source>
        <dbReference type="ARBA" id="ARBA00023235"/>
    </source>
</evidence>
<dbReference type="InterPro" id="IPR020103">
    <property type="entry name" value="PsdUridine_synth_cat_dom_sf"/>
</dbReference>
<evidence type="ECO:0000256" key="1">
    <source>
        <dbReference type="ARBA" id="ARBA00000073"/>
    </source>
</evidence>
<dbReference type="InterPro" id="IPR020094">
    <property type="entry name" value="TruA/RsuA/RluB/E/F_N"/>
</dbReference>
<feature type="compositionally biased region" description="Low complexity" evidence="7">
    <location>
        <begin position="148"/>
        <end position="165"/>
    </location>
</feature>
<protein>
    <recommendedName>
        <fullName evidence="6">Pseudouridine synthase</fullName>
        <ecNumber evidence="6">5.4.99.-</ecNumber>
    </recommendedName>
</protein>
<sequence length="831" mass="87228">MGLAMSDNPTTPSADEPVRGTDTTQAPETPAKARPARRTAAARDKASQQEPASHEPSSQEPSSQEASSPAASSPEPWSPATDANVRSADDEAPRERVARARPKDRHANERPAKDATKDAAKESAKAPTKAAKAPKERGGDAPLRRRPAAAVPAPADPASLDPASVDAAPADLAPVDSAPIDLAPAAMSPVDSAPVETHADADFDDAPETVAVEAAPKAETAAKAEPAAPETYEGERIAKAIARAGIASRRDVEAMIAEGRITLNGRVLDTPAINVTDSDAITVDGEPLPTRERTRLWIFHKPRGLVTTARDPEGRQTVFEVMPEEMPRVVAIGRLDINTEGLLLLTNDGGLAKVIAHPDTGWLRRYRVRAFGDITQMELDQLRKGVTIDGMEYGPVEATLDRATGDNVWLTLGLREGKNREVKRILEHLGLSVNRLIRLSFGPFQLGDLEVGLTEEIKTKVLKEQLGKGLSAQAGVDFESPVREPIAPFGAPKKEAQAERPRRDEAPRGRAPSGGARPMRAATPARVPTGGMGAGPRRSVWRADESDNPEGFRPSKVPRRGADPKAERAAAAESRGRERVGAINTGDRRVLVERLSASPAPAEEAAPQRRYARDENGAKPQRRRDDRDAGARPDRPYTPRFNEGADRGPPRSDRGTGFRGQDANERPREARGYQGERRDGGRTEGARPEGRGYQGKKPAGQPRSFEGNSGGFGGKPSGGFGGKPGGFGGKPSGGFGGKPSGGFGGKPSGGFGGKPGGERETGYKGRVEGSFKPRSEGGFKGGQGRPGGGAGRPAGSKPGGFGGKPGGFGGKPSGGFGGRPGGGRPPGRGGR</sequence>
<evidence type="ECO:0000256" key="7">
    <source>
        <dbReference type="SAM" id="MobiDB-lite"/>
    </source>
</evidence>
<accession>A0ABQ4QKG9</accession>
<comment type="caution">
    <text evidence="9">The sequence shown here is derived from an EMBL/GenBank/DDBJ whole genome shotgun (WGS) entry which is preliminary data.</text>
</comment>
<gene>
    <name evidence="9" type="ORF">AFCDBAGC_3130</name>
</gene>
<dbReference type="SUPFAM" id="SSF55120">
    <property type="entry name" value="Pseudouridine synthase"/>
    <property type="match status" value="1"/>
</dbReference>
<dbReference type="Pfam" id="PF00849">
    <property type="entry name" value="PseudoU_synth_2"/>
    <property type="match status" value="1"/>
</dbReference>
<feature type="compositionally biased region" description="Basic and acidic residues" evidence="7">
    <location>
        <begin position="492"/>
        <end position="508"/>
    </location>
</feature>
<dbReference type="CDD" id="cd00165">
    <property type="entry name" value="S4"/>
    <property type="match status" value="1"/>
</dbReference>
<dbReference type="Gene3D" id="3.10.290.10">
    <property type="entry name" value="RNA-binding S4 domain"/>
    <property type="match status" value="1"/>
</dbReference>
<organism evidence="9 10">
    <name type="scientific">Methylobacterium cerastii</name>
    <dbReference type="NCBI Taxonomy" id="932741"/>
    <lineage>
        <taxon>Bacteria</taxon>
        <taxon>Pseudomonadati</taxon>
        <taxon>Pseudomonadota</taxon>
        <taxon>Alphaproteobacteria</taxon>
        <taxon>Hyphomicrobiales</taxon>
        <taxon>Methylobacteriaceae</taxon>
        <taxon>Methylobacterium</taxon>
    </lineage>
</organism>
<feature type="compositionally biased region" description="Gly residues" evidence="7">
    <location>
        <begin position="778"/>
        <end position="831"/>
    </location>
</feature>
<evidence type="ECO:0000259" key="8">
    <source>
        <dbReference type="SMART" id="SM00363"/>
    </source>
</evidence>
<evidence type="ECO:0000256" key="6">
    <source>
        <dbReference type="RuleBase" id="RU003887"/>
    </source>
</evidence>
<name>A0ABQ4QKG9_9HYPH</name>
<dbReference type="NCBIfam" id="TIGR00093">
    <property type="entry name" value="pseudouridine synthase"/>
    <property type="match status" value="1"/>
</dbReference>
<evidence type="ECO:0000256" key="5">
    <source>
        <dbReference type="PROSITE-ProRule" id="PRU00182"/>
    </source>
</evidence>
<feature type="compositionally biased region" description="Basic and acidic residues" evidence="7">
    <location>
        <begin position="560"/>
        <end position="592"/>
    </location>
</feature>
<feature type="compositionally biased region" description="Low complexity" evidence="7">
    <location>
        <begin position="48"/>
        <end position="80"/>
    </location>
</feature>
<dbReference type="SMART" id="SM00363">
    <property type="entry name" value="S4"/>
    <property type="match status" value="1"/>
</dbReference>
<feature type="compositionally biased region" description="Basic and acidic residues" evidence="7">
    <location>
        <begin position="87"/>
        <end position="98"/>
    </location>
</feature>
<evidence type="ECO:0000313" key="10">
    <source>
        <dbReference type="Proteomes" id="UP001055117"/>
    </source>
</evidence>
<dbReference type="InterPro" id="IPR002942">
    <property type="entry name" value="S4_RNA-bd"/>
</dbReference>
<comment type="catalytic activity">
    <reaction evidence="1">
        <text>a uridine in RNA = a pseudouridine in RNA</text>
        <dbReference type="Rhea" id="RHEA:48348"/>
        <dbReference type="Rhea" id="RHEA-COMP:12068"/>
        <dbReference type="Rhea" id="RHEA-COMP:12069"/>
        <dbReference type="ChEBI" id="CHEBI:65314"/>
        <dbReference type="ChEBI" id="CHEBI:65315"/>
    </reaction>
</comment>
<dbReference type="InterPro" id="IPR018496">
    <property type="entry name" value="PsdUridine_synth_RsuA/RluB_CS"/>
</dbReference>
<dbReference type="InterPro" id="IPR050343">
    <property type="entry name" value="RsuA_PseudoU_synthase"/>
</dbReference>
<evidence type="ECO:0000313" key="9">
    <source>
        <dbReference type="EMBL" id="GJD45259.1"/>
    </source>
</evidence>
<keyword evidence="10" id="KW-1185">Reference proteome</keyword>
<dbReference type="InterPro" id="IPR000748">
    <property type="entry name" value="PsdUridine_synth_RsuA/RluB/E/F"/>
</dbReference>
<feature type="region of interest" description="Disordered" evidence="7">
    <location>
        <begin position="1"/>
        <end position="165"/>
    </location>
</feature>
<dbReference type="EC" id="5.4.99.-" evidence="6"/>
<dbReference type="Pfam" id="PF01479">
    <property type="entry name" value="S4"/>
    <property type="match status" value="1"/>
</dbReference>
<feature type="compositionally biased region" description="Gly residues" evidence="7">
    <location>
        <begin position="708"/>
        <end position="755"/>
    </location>
</feature>
<keyword evidence="4 6" id="KW-0413">Isomerase</keyword>
<feature type="compositionally biased region" description="Low complexity" evidence="7">
    <location>
        <begin position="596"/>
        <end position="605"/>
    </location>
</feature>
<feature type="compositionally biased region" description="Basic and acidic residues" evidence="7">
    <location>
        <begin position="611"/>
        <end position="690"/>
    </location>
</feature>
<keyword evidence="3 5" id="KW-0694">RNA-binding</keyword>
<dbReference type="PANTHER" id="PTHR47683:SF3">
    <property type="entry name" value="RIBOSOMAL LARGE SUBUNIT PSEUDOURIDINE SYNTHASE B"/>
    <property type="match status" value="1"/>
</dbReference>
<evidence type="ECO:0000256" key="2">
    <source>
        <dbReference type="ARBA" id="ARBA00008348"/>
    </source>
</evidence>
<dbReference type="Gene3D" id="3.30.70.580">
    <property type="entry name" value="Pseudouridine synthase I, catalytic domain, N-terminal subdomain"/>
    <property type="match status" value="1"/>
</dbReference>
<comment type="similarity">
    <text evidence="2 6">Belongs to the pseudouridine synthase RsuA family.</text>
</comment>
<dbReference type="PROSITE" id="PS50889">
    <property type="entry name" value="S4"/>
    <property type="match status" value="1"/>
</dbReference>
<dbReference type="Proteomes" id="UP001055117">
    <property type="component" value="Unassembled WGS sequence"/>
</dbReference>
<dbReference type="SUPFAM" id="SSF55174">
    <property type="entry name" value="Alpha-L RNA-binding motif"/>
    <property type="match status" value="1"/>
</dbReference>
<dbReference type="Gene3D" id="3.30.70.1560">
    <property type="entry name" value="Alpha-L RNA-binding motif"/>
    <property type="match status" value="1"/>
</dbReference>